<name>A0A397UDC4_9GLOM</name>
<keyword evidence="1" id="KW-0812">Transmembrane</keyword>
<dbReference type="EMBL" id="QKWP01001530">
    <property type="protein sequence ID" value="RIB08272.1"/>
    <property type="molecule type" value="Genomic_DNA"/>
</dbReference>
<keyword evidence="3" id="KW-1185">Reference proteome</keyword>
<keyword evidence="1" id="KW-0472">Membrane</keyword>
<evidence type="ECO:0000256" key="1">
    <source>
        <dbReference type="SAM" id="Phobius"/>
    </source>
</evidence>
<keyword evidence="1" id="KW-1133">Transmembrane helix</keyword>
<organism evidence="2 3">
    <name type="scientific">Gigaspora rosea</name>
    <dbReference type="NCBI Taxonomy" id="44941"/>
    <lineage>
        <taxon>Eukaryota</taxon>
        <taxon>Fungi</taxon>
        <taxon>Fungi incertae sedis</taxon>
        <taxon>Mucoromycota</taxon>
        <taxon>Glomeromycotina</taxon>
        <taxon>Glomeromycetes</taxon>
        <taxon>Diversisporales</taxon>
        <taxon>Gigasporaceae</taxon>
        <taxon>Gigaspora</taxon>
    </lineage>
</organism>
<dbReference type="Proteomes" id="UP000266673">
    <property type="component" value="Unassembled WGS sequence"/>
</dbReference>
<evidence type="ECO:0000313" key="2">
    <source>
        <dbReference type="EMBL" id="RIB08272.1"/>
    </source>
</evidence>
<reference evidence="2 3" key="1">
    <citation type="submission" date="2018-06" db="EMBL/GenBank/DDBJ databases">
        <title>Comparative genomics reveals the genomic features of Rhizophagus irregularis, R. cerebriforme, R. diaphanum and Gigaspora rosea, and their symbiotic lifestyle signature.</title>
        <authorList>
            <person name="Morin E."/>
            <person name="San Clemente H."/>
            <person name="Chen E.C.H."/>
            <person name="De La Providencia I."/>
            <person name="Hainaut M."/>
            <person name="Kuo A."/>
            <person name="Kohler A."/>
            <person name="Murat C."/>
            <person name="Tang N."/>
            <person name="Roy S."/>
            <person name="Loubradou J."/>
            <person name="Henrissat B."/>
            <person name="Grigoriev I.V."/>
            <person name="Corradi N."/>
            <person name="Roux C."/>
            <person name="Martin F.M."/>
        </authorList>
    </citation>
    <scope>NUCLEOTIDE SEQUENCE [LARGE SCALE GENOMIC DNA]</scope>
    <source>
        <strain evidence="2 3">DAOM 194757</strain>
    </source>
</reference>
<sequence length="52" mass="6184">MKSLFTFVLHCMVGYKNNRILKFILCQSVLLYIIKVVHTDLYKLFKIVITSF</sequence>
<feature type="transmembrane region" description="Helical" evidence="1">
    <location>
        <begin position="20"/>
        <end position="37"/>
    </location>
</feature>
<evidence type="ECO:0000313" key="3">
    <source>
        <dbReference type="Proteomes" id="UP000266673"/>
    </source>
</evidence>
<dbReference type="AlphaFoldDB" id="A0A397UDC4"/>
<comment type="caution">
    <text evidence="2">The sequence shown here is derived from an EMBL/GenBank/DDBJ whole genome shotgun (WGS) entry which is preliminary data.</text>
</comment>
<gene>
    <name evidence="2" type="ORF">C2G38_2111520</name>
</gene>
<accession>A0A397UDC4</accession>
<proteinExistence type="predicted"/>
<protein>
    <submittedName>
        <fullName evidence="2">Uncharacterized protein</fullName>
    </submittedName>
</protein>